<dbReference type="PANTHER" id="PTHR11679">
    <property type="entry name" value="VESICLE PROTEIN SORTING-ASSOCIATED"/>
    <property type="match status" value="1"/>
</dbReference>
<keyword evidence="3" id="KW-1185">Reference proteome</keyword>
<proteinExistence type="inferred from homology"/>
<dbReference type="Gene3D" id="3.40.50.2060">
    <property type="match status" value="1"/>
</dbReference>
<dbReference type="InterPro" id="IPR036045">
    <property type="entry name" value="Sec1-like_sf"/>
</dbReference>
<dbReference type="InterPro" id="IPR027482">
    <property type="entry name" value="Sec1-like_dom2"/>
</dbReference>
<dbReference type="SUPFAM" id="SSF56815">
    <property type="entry name" value="Sec1/munc18-like (SM) proteins"/>
    <property type="match status" value="1"/>
</dbReference>
<gene>
    <name evidence="2" type="ORF">BJ085DRAFT_42253</name>
</gene>
<dbReference type="Pfam" id="PF00995">
    <property type="entry name" value="Sec1"/>
    <property type="match status" value="1"/>
</dbReference>
<dbReference type="Gene3D" id="1.25.40.60">
    <property type="match status" value="1"/>
</dbReference>
<organism evidence="2 3">
    <name type="scientific">Dimargaris cristalligena</name>
    <dbReference type="NCBI Taxonomy" id="215637"/>
    <lineage>
        <taxon>Eukaryota</taxon>
        <taxon>Fungi</taxon>
        <taxon>Fungi incertae sedis</taxon>
        <taxon>Zoopagomycota</taxon>
        <taxon>Kickxellomycotina</taxon>
        <taxon>Dimargaritomycetes</taxon>
        <taxon>Dimargaritales</taxon>
        <taxon>Dimargaritaceae</taxon>
        <taxon>Dimargaris</taxon>
    </lineage>
</organism>
<dbReference type="Proteomes" id="UP000268162">
    <property type="component" value="Unassembled WGS sequence"/>
</dbReference>
<evidence type="ECO:0000313" key="3">
    <source>
        <dbReference type="Proteomes" id="UP000268162"/>
    </source>
</evidence>
<name>A0A4P9ZWY5_9FUNG</name>
<dbReference type="InterPro" id="IPR001619">
    <property type="entry name" value="Sec1-like"/>
</dbReference>
<dbReference type="GO" id="GO:0016192">
    <property type="term" value="P:vesicle-mediated transport"/>
    <property type="evidence" value="ECO:0007669"/>
    <property type="project" value="InterPro"/>
</dbReference>
<evidence type="ECO:0000256" key="1">
    <source>
        <dbReference type="ARBA" id="ARBA00009884"/>
    </source>
</evidence>
<accession>A0A4P9ZWY5</accession>
<comment type="similarity">
    <text evidence="1">Belongs to the STXBP/unc-18/SEC1 family.</text>
</comment>
<dbReference type="STRING" id="215637.A0A4P9ZWY5"/>
<evidence type="ECO:0000313" key="2">
    <source>
        <dbReference type="EMBL" id="RKP38143.1"/>
    </source>
</evidence>
<dbReference type="EMBL" id="ML002401">
    <property type="protein sequence ID" value="RKP38143.1"/>
    <property type="molecule type" value="Genomic_DNA"/>
</dbReference>
<dbReference type="Gene3D" id="3.40.50.1910">
    <property type="match status" value="2"/>
</dbReference>
<dbReference type="InterPro" id="IPR043154">
    <property type="entry name" value="Sec-1-like_dom1"/>
</dbReference>
<dbReference type="AlphaFoldDB" id="A0A4P9ZWY5"/>
<reference evidence="3" key="1">
    <citation type="journal article" date="2018" name="Nat. Microbiol.">
        <title>Leveraging single-cell genomics to expand the fungal tree of life.</title>
        <authorList>
            <person name="Ahrendt S.R."/>
            <person name="Quandt C.A."/>
            <person name="Ciobanu D."/>
            <person name="Clum A."/>
            <person name="Salamov A."/>
            <person name="Andreopoulos B."/>
            <person name="Cheng J.F."/>
            <person name="Woyke T."/>
            <person name="Pelin A."/>
            <person name="Henrissat B."/>
            <person name="Reynolds N.K."/>
            <person name="Benny G.L."/>
            <person name="Smith M.E."/>
            <person name="James T.Y."/>
            <person name="Grigoriev I.V."/>
        </authorList>
    </citation>
    <scope>NUCLEOTIDE SEQUENCE [LARGE SCALE GENOMIC DNA]</scope>
    <source>
        <strain evidence="3">RSA 468</strain>
    </source>
</reference>
<sequence length="684" mass="74870">MPIRELHPPHVTTNPPHVTLTSQATPISNSILFICYPGDKESGGDGGDALPTWKILVFDRFAQDMISTLFKVNDLRDNGITVHMPLTKERVPITDAPAIYFVQPTSENIQSIAQDIAKNLYDLYYINFTKPIPRPLLEDLAAAVARSNKGHQIAQIYDQYLSFVCPEPSFFTLSMQHTFVTLNDPKASDTMIEQLIGQIVDSLFTVFTTMNVVPIIRSPRGGAAEMVAQKLDSRLRENVANSRYSLFSDASGVLDGVTAHQRTVLVLLDRHFDLPTMLSHSWTYQALVHDALDLQLNRVQYTATTSGAGAASGHDAASRVPTKKVFNVSPTDTFWAQNAANPFPQVAVEIDEESNRFKKEAEEITRMGGVSSFDEINQMDMSANTKLLKTAISALPELTARKAMIDMHMNIATALLEVIKDRQLDVFFQLEENIQKQNKAAILEAVQDKEKTGAEDKLRLFIIYYLQGPAMGEDDFKKFEDALREAGCDLTPLKYIQQVKSLSNITGMTNPQASTVNKAGGTTSDFLGRFSNISSKLTDHLREGGGNLGSIISGVRNLLPSRRDLPVTKILDAMMCGSGGVDRTAFGSLSPIPGAGGSGSGGIGSGGSSTSLAGLASTEEYLYLDPKQVKRGALASTGGKLPPRQRQEFQNAVVFVIGGGNYIEYQNLQQYAQVSFLLTNTFFF</sequence>
<protein>
    <submittedName>
        <fullName evidence="2">Sec1-like protein</fullName>
    </submittedName>
</protein>